<name>A0A841IZZ8_9SPHN</name>
<dbReference type="Pfam" id="PF07370">
    <property type="entry name" value="DUF1489"/>
    <property type="match status" value="1"/>
</dbReference>
<accession>A0A841IZZ8</accession>
<dbReference type="InterPro" id="IPR008320">
    <property type="entry name" value="UCP032025"/>
</dbReference>
<evidence type="ECO:0000313" key="2">
    <source>
        <dbReference type="Proteomes" id="UP000552700"/>
    </source>
</evidence>
<organism evidence="1 2">
    <name type="scientific">Sphingobium subterraneum</name>
    <dbReference type="NCBI Taxonomy" id="627688"/>
    <lineage>
        <taxon>Bacteria</taxon>
        <taxon>Pseudomonadati</taxon>
        <taxon>Pseudomonadota</taxon>
        <taxon>Alphaproteobacteria</taxon>
        <taxon>Sphingomonadales</taxon>
        <taxon>Sphingomonadaceae</taxon>
        <taxon>Sphingobium</taxon>
    </lineage>
</organism>
<gene>
    <name evidence="1" type="ORF">FHS92_001896</name>
</gene>
<evidence type="ECO:0000313" key="1">
    <source>
        <dbReference type="EMBL" id="MBB6124167.1"/>
    </source>
</evidence>
<dbReference type="RefSeq" id="WP_184079859.1">
    <property type="nucleotide sequence ID" value="NZ_JACIJP010000002.1"/>
</dbReference>
<dbReference type="AlphaFoldDB" id="A0A841IZZ8"/>
<dbReference type="Proteomes" id="UP000552700">
    <property type="component" value="Unassembled WGS sequence"/>
</dbReference>
<sequence length="136" mass="14837">MDEPLHITKVAFASAGPDSLRAWLEGHADAGEARLTTRYLPKRVSEMAGGSLYWIHGHMLVGRSPIIGFMDNGAGRHWIRLEPRLIAVQPVPRRAHQGWRYLAHADAPRDLGEGEASGTEAMPAALIGELSRLGLV</sequence>
<reference evidence="1 2" key="1">
    <citation type="submission" date="2020-08" db="EMBL/GenBank/DDBJ databases">
        <title>Genomic Encyclopedia of Type Strains, Phase IV (KMG-IV): sequencing the most valuable type-strain genomes for metagenomic binning, comparative biology and taxonomic classification.</title>
        <authorList>
            <person name="Goeker M."/>
        </authorList>
    </citation>
    <scope>NUCLEOTIDE SEQUENCE [LARGE SCALE GENOMIC DNA]</scope>
    <source>
        <strain evidence="1 2">DSM 102255</strain>
    </source>
</reference>
<dbReference type="EMBL" id="JACIJP010000002">
    <property type="protein sequence ID" value="MBB6124167.1"/>
    <property type="molecule type" value="Genomic_DNA"/>
</dbReference>
<keyword evidence="2" id="KW-1185">Reference proteome</keyword>
<comment type="caution">
    <text evidence="1">The sequence shown here is derived from an EMBL/GenBank/DDBJ whole genome shotgun (WGS) entry which is preliminary data.</text>
</comment>
<proteinExistence type="predicted"/>
<protein>
    <recommendedName>
        <fullName evidence="3">DUF1489 domain-containing protein</fullName>
    </recommendedName>
</protein>
<evidence type="ECO:0008006" key="3">
    <source>
        <dbReference type="Google" id="ProtNLM"/>
    </source>
</evidence>
<dbReference type="PIRSF" id="PIRSF032025">
    <property type="entry name" value="UCP032025"/>
    <property type="match status" value="1"/>
</dbReference>